<dbReference type="InterPro" id="IPR001107">
    <property type="entry name" value="Band_7"/>
</dbReference>
<dbReference type="NCBIfam" id="TIGR01933">
    <property type="entry name" value="hflK"/>
    <property type="match status" value="1"/>
</dbReference>
<dbReference type="InterPro" id="IPR010201">
    <property type="entry name" value="HflK"/>
</dbReference>
<dbReference type="SMART" id="SM00244">
    <property type="entry name" value="PHB"/>
    <property type="match status" value="1"/>
</dbReference>
<evidence type="ECO:0000256" key="2">
    <source>
        <dbReference type="ARBA" id="ARBA00006971"/>
    </source>
</evidence>
<dbReference type="SUPFAM" id="SSF117892">
    <property type="entry name" value="Band 7/SPFH domain"/>
    <property type="match status" value="1"/>
</dbReference>
<evidence type="ECO:0000256" key="3">
    <source>
        <dbReference type="ARBA" id="ARBA00022692"/>
    </source>
</evidence>
<dbReference type="PANTHER" id="PTHR43327:SF2">
    <property type="entry name" value="MODULATOR OF FTSH PROTEASE HFLK"/>
    <property type="match status" value="1"/>
</dbReference>
<dbReference type="CDD" id="cd03404">
    <property type="entry name" value="SPFH_HflK"/>
    <property type="match status" value="1"/>
</dbReference>
<dbReference type="GO" id="GO:0008233">
    <property type="term" value="F:peptidase activity"/>
    <property type="evidence" value="ECO:0007669"/>
    <property type="project" value="UniProtKB-KW"/>
</dbReference>
<protein>
    <recommendedName>
        <fullName evidence="6">Protein HflK</fullName>
    </recommendedName>
</protein>
<dbReference type="InterPro" id="IPR036013">
    <property type="entry name" value="Band_7/SPFH_dom_sf"/>
</dbReference>
<reference evidence="9 10" key="1">
    <citation type="submission" date="2024-06" db="EMBL/GenBank/DDBJ databases">
        <title>Genomic Encyclopedia of Type Strains, Phase IV (KMG-IV): sequencing the most valuable type-strain genomes for metagenomic binning, comparative biology and taxonomic classification.</title>
        <authorList>
            <person name="Goeker M."/>
        </authorList>
    </citation>
    <scope>NUCLEOTIDE SEQUENCE [LARGE SCALE GENOMIC DNA]</scope>
    <source>
        <strain evidence="9 10">DSM 29492</strain>
    </source>
</reference>
<dbReference type="EMBL" id="JBEPMJ010000001">
    <property type="protein sequence ID" value="MET3748793.1"/>
    <property type="molecule type" value="Genomic_DNA"/>
</dbReference>
<feature type="region of interest" description="Disordered" evidence="7">
    <location>
        <begin position="310"/>
        <end position="352"/>
    </location>
</feature>
<comment type="caution">
    <text evidence="9">The sequence shown here is derived from an EMBL/GenBank/DDBJ whole genome shotgun (WGS) entry which is preliminary data.</text>
</comment>
<comment type="similarity">
    <text evidence="2 6">Belongs to the band 7/mec-2 family. HflK subfamily.</text>
</comment>
<accession>A0ABV2LX48</accession>
<comment type="subunit">
    <text evidence="6">HflC and HflK may interact to form a multimeric complex.</text>
</comment>
<sequence>MEEFNNMKKKWSPKRPKTGKHAKKVVAIVAGVAVVGLFATDCTYQIQEQEQAVLSTFGVPKAVTETGLHFKLPLIQQVHKVNTTIQGFPIGYDQDSNDVVADEGIMITSDYNFIDVDFFVEYRITEPVKYLYTSQQPEEILKSIAQSCIRTVIASYTVDDVLTTGKSEIQAKIKEMIMEKMEVQDVGIQLVNITIQDAEPPTQEIMKAFKAVETAKQGKETAVNNANKYRNEKLPEAEAQADQIIQDAEAQKQVRINEAEAEVARFNAMYEEYVKNPTVTKLRMFYETMEDVLPDMKIVIDNGDGTQKVLPLDSFTGESDGEEAAETQQPETGAEPENAQSQTTDAAVQGGE</sequence>
<evidence type="ECO:0000259" key="8">
    <source>
        <dbReference type="SMART" id="SM00244"/>
    </source>
</evidence>
<dbReference type="GO" id="GO:0006508">
    <property type="term" value="P:proteolysis"/>
    <property type="evidence" value="ECO:0007669"/>
    <property type="project" value="UniProtKB-KW"/>
</dbReference>
<dbReference type="Gene3D" id="3.30.479.30">
    <property type="entry name" value="Band 7 domain"/>
    <property type="match status" value="1"/>
</dbReference>
<evidence type="ECO:0000256" key="5">
    <source>
        <dbReference type="ARBA" id="ARBA00023136"/>
    </source>
</evidence>
<keyword evidence="4" id="KW-1133">Transmembrane helix</keyword>
<proteinExistence type="inferred from homology"/>
<keyword evidence="3" id="KW-0812">Transmembrane</keyword>
<dbReference type="InterPro" id="IPR050710">
    <property type="entry name" value="Band7/mec-2_domain"/>
</dbReference>
<keyword evidence="9" id="KW-0378">Hydrolase</keyword>
<dbReference type="Proteomes" id="UP001549106">
    <property type="component" value="Unassembled WGS sequence"/>
</dbReference>
<keyword evidence="9" id="KW-0645">Protease</keyword>
<dbReference type="RefSeq" id="WP_257463645.1">
    <property type="nucleotide sequence ID" value="NZ_BAABXP010000002.1"/>
</dbReference>
<evidence type="ECO:0000313" key="10">
    <source>
        <dbReference type="Proteomes" id="UP001549106"/>
    </source>
</evidence>
<evidence type="ECO:0000256" key="7">
    <source>
        <dbReference type="SAM" id="MobiDB-lite"/>
    </source>
</evidence>
<evidence type="ECO:0000313" key="9">
    <source>
        <dbReference type="EMBL" id="MET3748793.1"/>
    </source>
</evidence>
<feature type="domain" description="Band 7" evidence="8">
    <location>
        <begin position="41"/>
        <end position="213"/>
    </location>
</feature>
<comment type="function">
    <text evidence="6">HflC and HflK could encode or regulate a protease.</text>
</comment>
<organism evidence="9 10">
    <name type="scientific">Blautia caecimuris</name>
    <dbReference type="NCBI Taxonomy" id="1796615"/>
    <lineage>
        <taxon>Bacteria</taxon>
        <taxon>Bacillati</taxon>
        <taxon>Bacillota</taxon>
        <taxon>Clostridia</taxon>
        <taxon>Lachnospirales</taxon>
        <taxon>Lachnospiraceae</taxon>
        <taxon>Blautia</taxon>
    </lineage>
</organism>
<evidence type="ECO:0000256" key="6">
    <source>
        <dbReference type="RuleBase" id="RU364113"/>
    </source>
</evidence>
<comment type="subcellular location">
    <subcellularLocation>
        <location evidence="1 6">Membrane</location>
    </subcellularLocation>
</comment>
<name>A0ABV2LX48_9FIRM</name>
<gene>
    <name evidence="9" type="ORF">ABID24_000009</name>
</gene>
<dbReference type="PANTHER" id="PTHR43327">
    <property type="entry name" value="STOMATIN-LIKE PROTEIN 2, MITOCHONDRIAL"/>
    <property type="match status" value="1"/>
</dbReference>
<evidence type="ECO:0000256" key="1">
    <source>
        <dbReference type="ARBA" id="ARBA00004370"/>
    </source>
</evidence>
<keyword evidence="10" id="KW-1185">Reference proteome</keyword>
<keyword evidence="5" id="KW-0472">Membrane</keyword>
<evidence type="ECO:0000256" key="4">
    <source>
        <dbReference type="ARBA" id="ARBA00022989"/>
    </source>
</evidence>
<dbReference type="Pfam" id="PF01145">
    <property type="entry name" value="Band_7"/>
    <property type="match status" value="1"/>
</dbReference>